<organism evidence="3 4">
    <name type="scientific">Elaphomyces granulatus</name>
    <dbReference type="NCBI Taxonomy" id="519963"/>
    <lineage>
        <taxon>Eukaryota</taxon>
        <taxon>Fungi</taxon>
        <taxon>Dikarya</taxon>
        <taxon>Ascomycota</taxon>
        <taxon>Pezizomycotina</taxon>
        <taxon>Eurotiomycetes</taxon>
        <taxon>Eurotiomycetidae</taxon>
        <taxon>Eurotiales</taxon>
        <taxon>Elaphomycetaceae</taxon>
        <taxon>Elaphomyces</taxon>
    </lineage>
</organism>
<name>A0A232LST5_9EURO</name>
<feature type="signal peptide" evidence="1">
    <location>
        <begin position="1"/>
        <end position="19"/>
    </location>
</feature>
<dbReference type="AlphaFoldDB" id="A0A232LST5"/>
<sequence>MVSFVNLLVAGLLASVAIAIPHQAHSAFHHKRGSTKRGAAYNDASLIPLVSNSGNVPWAYNWWSSANGKMPSGVEYVAMLWGPKAFGTWTNDIEKSLSSGCKHILGFNEPDEASQSNLSPADAVNYHKQYMLPYQGRASLGSPGVTNGANGMGLDWLTSFLNLCGGSCGLSFVAIHWYAEASLVDYFKQHVTQAIQLANAHNIPEVWITEFGGIGDATAQATFLKQVIPWLESQSAVTHYAYFMVGQDILVNSNSLTPLGSIYVS</sequence>
<keyword evidence="1" id="KW-0732">Signal</keyword>
<dbReference type="PANTHER" id="PTHR34154:SF10">
    <property type="entry name" value="ASL1-LIKE GLYCOSYL HYDROLASE CATALYTIC DOMAIN-CONTAINING PROTEIN"/>
    <property type="match status" value="1"/>
</dbReference>
<dbReference type="Pfam" id="PF11790">
    <property type="entry name" value="Glyco_hydro_cc"/>
    <property type="match status" value="1"/>
</dbReference>
<dbReference type="OrthoDB" id="43654at2759"/>
<keyword evidence="4" id="KW-1185">Reference proteome</keyword>
<dbReference type="EMBL" id="NPHW01005026">
    <property type="protein sequence ID" value="OXV07192.1"/>
    <property type="molecule type" value="Genomic_DNA"/>
</dbReference>
<dbReference type="InterPro" id="IPR024655">
    <property type="entry name" value="Asl1_glyco_hydro_catalytic"/>
</dbReference>
<accession>A0A232LST5</accession>
<dbReference type="Gene3D" id="3.20.20.80">
    <property type="entry name" value="Glycosidases"/>
    <property type="match status" value="1"/>
</dbReference>
<evidence type="ECO:0000256" key="1">
    <source>
        <dbReference type="SAM" id="SignalP"/>
    </source>
</evidence>
<reference evidence="3 4" key="1">
    <citation type="journal article" date="2015" name="Environ. Microbiol.">
        <title>Metagenome sequence of Elaphomyces granulatus from sporocarp tissue reveals Ascomycota ectomycorrhizal fingerprints of genome expansion and a Proteobacteria-rich microbiome.</title>
        <authorList>
            <person name="Quandt C.A."/>
            <person name="Kohler A."/>
            <person name="Hesse C.N."/>
            <person name="Sharpton T.J."/>
            <person name="Martin F."/>
            <person name="Spatafora J.W."/>
        </authorList>
    </citation>
    <scope>NUCLEOTIDE SEQUENCE [LARGE SCALE GENOMIC DNA]</scope>
    <source>
        <strain evidence="3 4">OSC145934</strain>
    </source>
</reference>
<evidence type="ECO:0000313" key="3">
    <source>
        <dbReference type="EMBL" id="OXV07192.1"/>
    </source>
</evidence>
<evidence type="ECO:0000313" key="4">
    <source>
        <dbReference type="Proteomes" id="UP000243515"/>
    </source>
</evidence>
<evidence type="ECO:0000259" key="2">
    <source>
        <dbReference type="Pfam" id="PF11790"/>
    </source>
</evidence>
<gene>
    <name evidence="3" type="ORF">Egran_05043</name>
</gene>
<dbReference type="Proteomes" id="UP000243515">
    <property type="component" value="Unassembled WGS sequence"/>
</dbReference>
<dbReference type="SUPFAM" id="SSF51445">
    <property type="entry name" value="(Trans)glycosidases"/>
    <property type="match status" value="1"/>
</dbReference>
<proteinExistence type="predicted"/>
<feature type="chain" id="PRO_5012330646" description="Asl1-like glycosyl hydrolase catalytic domain-containing protein" evidence="1">
    <location>
        <begin position="20"/>
        <end position="265"/>
    </location>
</feature>
<dbReference type="InterPro" id="IPR017853">
    <property type="entry name" value="GH"/>
</dbReference>
<dbReference type="PANTHER" id="PTHR34154">
    <property type="entry name" value="ALKALI-SENSITIVE LINKAGE PROTEIN 1"/>
    <property type="match status" value="1"/>
</dbReference>
<dbReference type="InterPro" id="IPR053183">
    <property type="entry name" value="ASL1"/>
</dbReference>
<dbReference type="GO" id="GO:0071966">
    <property type="term" value="P:fungal-type cell wall polysaccharide metabolic process"/>
    <property type="evidence" value="ECO:0007669"/>
    <property type="project" value="TreeGrafter"/>
</dbReference>
<protein>
    <recommendedName>
        <fullName evidence="2">Asl1-like glycosyl hydrolase catalytic domain-containing protein</fullName>
    </recommendedName>
</protein>
<dbReference type="GO" id="GO:0009277">
    <property type="term" value="C:fungal-type cell wall"/>
    <property type="evidence" value="ECO:0007669"/>
    <property type="project" value="TreeGrafter"/>
</dbReference>
<comment type="caution">
    <text evidence="3">The sequence shown here is derived from an EMBL/GenBank/DDBJ whole genome shotgun (WGS) entry which is preliminary data.</text>
</comment>
<feature type="domain" description="Asl1-like glycosyl hydrolase catalytic" evidence="2">
    <location>
        <begin position="38"/>
        <end position="263"/>
    </location>
</feature>